<dbReference type="InterPro" id="IPR018253">
    <property type="entry name" value="DnaJ_domain_CS"/>
</dbReference>
<keyword evidence="1" id="KW-0732">Signal</keyword>
<dbReference type="PROSITE" id="PS00636">
    <property type="entry name" value="DNAJ_1"/>
    <property type="match status" value="1"/>
</dbReference>
<dbReference type="InterPro" id="IPR052448">
    <property type="entry name" value="DnaJ_C16_autophagy_reg"/>
</dbReference>
<dbReference type="PANTHER" id="PTHR44303:SF2">
    <property type="entry name" value="DNAJ HOMOLOG SUBFAMILY C MEMBER 16"/>
    <property type="match status" value="1"/>
</dbReference>
<keyword evidence="4" id="KW-1185">Reference proteome</keyword>
<feature type="domain" description="J" evidence="2">
    <location>
        <begin position="30"/>
        <end position="94"/>
    </location>
</feature>
<accession>A0ABY7EZV7</accession>
<dbReference type="EMBL" id="CP111020">
    <property type="protein sequence ID" value="WAR14033.1"/>
    <property type="molecule type" value="Genomic_DNA"/>
</dbReference>
<dbReference type="PANTHER" id="PTHR44303">
    <property type="entry name" value="DNAJ HOMOLOG SUBFAMILY C MEMBER 16"/>
    <property type="match status" value="1"/>
</dbReference>
<dbReference type="CDD" id="cd06257">
    <property type="entry name" value="DnaJ"/>
    <property type="match status" value="1"/>
</dbReference>
<name>A0ABY7EZV7_MYAAR</name>
<protein>
    <submittedName>
        <fullName evidence="3">DJC16-like protein</fullName>
    </submittedName>
</protein>
<dbReference type="InterPro" id="IPR036869">
    <property type="entry name" value="J_dom_sf"/>
</dbReference>
<evidence type="ECO:0000259" key="2">
    <source>
        <dbReference type="PROSITE" id="PS50076"/>
    </source>
</evidence>
<dbReference type="SUPFAM" id="SSF46565">
    <property type="entry name" value="Chaperone J-domain"/>
    <property type="match status" value="1"/>
</dbReference>
<dbReference type="Proteomes" id="UP001164746">
    <property type="component" value="Chromosome 9"/>
</dbReference>
<reference evidence="3" key="1">
    <citation type="submission" date="2022-11" db="EMBL/GenBank/DDBJ databases">
        <title>Centuries of genome instability and evolution in soft-shell clam transmissible cancer (bioRxiv).</title>
        <authorList>
            <person name="Hart S.F.M."/>
            <person name="Yonemitsu M.A."/>
            <person name="Giersch R.M."/>
            <person name="Beal B.F."/>
            <person name="Arriagada G."/>
            <person name="Davis B.W."/>
            <person name="Ostrander E.A."/>
            <person name="Goff S.P."/>
            <person name="Metzger M.J."/>
        </authorList>
    </citation>
    <scope>NUCLEOTIDE SEQUENCE</scope>
    <source>
        <strain evidence="3">MELC-2E11</strain>
        <tissue evidence="3">Siphon/mantle</tissue>
    </source>
</reference>
<evidence type="ECO:0000313" key="3">
    <source>
        <dbReference type="EMBL" id="WAR14033.1"/>
    </source>
</evidence>
<dbReference type="PRINTS" id="PR00625">
    <property type="entry name" value="JDOMAIN"/>
</dbReference>
<feature type="chain" id="PRO_5046289761" evidence="1">
    <location>
        <begin position="27"/>
        <end position="601"/>
    </location>
</feature>
<dbReference type="InterPro" id="IPR001623">
    <property type="entry name" value="DnaJ_domain"/>
</dbReference>
<dbReference type="SMART" id="SM00271">
    <property type="entry name" value="DnaJ"/>
    <property type="match status" value="1"/>
</dbReference>
<dbReference type="Pfam" id="PF00226">
    <property type="entry name" value="DnaJ"/>
    <property type="match status" value="1"/>
</dbReference>
<gene>
    <name evidence="3" type="ORF">MAR_004138</name>
</gene>
<feature type="signal peptide" evidence="1">
    <location>
        <begin position="1"/>
        <end position="26"/>
    </location>
</feature>
<organism evidence="3 4">
    <name type="scientific">Mya arenaria</name>
    <name type="common">Soft-shell clam</name>
    <dbReference type="NCBI Taxonomy" id="6604"/>
    <lineage>
        <taxon>Eukaryota</taxon>
        <taxon>Metazoa</taxon>
        <taxon>Spiralia</taxon>
        <taxon>Lophotrochozoa</taxon>
        <taxon>Mollusca</taxon>
        <taxon>Bivalvia</taxon>
        <taxon>Autobranchia</taxon>
        <taxon>Heteroconchia</taxon>
        <taxon>Euheterodonta</taxon>
        <taxon>Imparidentia</taxon>
        <taxon>Neoheterodontei</taxon>
        <taxon>Myida</taxon>
        <taxon>Myoidea</taxon>
        <taxon>Myidae</taxon>
        <taxon>Mya</taxon>
    </lineage>
</organism>
<proteinExistence type="predicted"/>
<sequence length="601" mass="69385">MLIRIKLNYLIALFAICCLYFDGTKANNRELYDVLGVRQTATQKDIKRAYKNLARQWHPDKTDDPDATSKFTKINEAYETLGDPDKRHEYDNFGYTSANARQPNRPQQGFHGSPFDSFFPGGNGGFRFNFNNFGGDAESTIERFSINLSPREDLSARFLAPAYFYRENVAFGHIYTQSLQGKDMLRKFGVNKHRETLLLFNEDTSSPVATISMQQLSRSTLDEVIEGNKYLTLPRLSSQKLFEELCPDGYKVKNRKLCVVLITKKGPAQDGTREQFRQYSQASKLNGNERVRFTYMFEDTQADFVNTLMMKGKQKEADEALKVAILWRVEKYQLKYEWLETGWQAEQRARCSKALDSRLNVLLTTDTVMPYNIVPPELFNEHGLNLLTRIGLKLLSWAEKIAGLLNMLDSTTWITLLLTVLFVGGMGYFMHKLASLEEIQLDYRMYQELVTEADTGLTVVILVDKDSKDTLVKEYSALTFAFLQLEYNLKWYKSLLQLSVDDFKLDGINIKNCIGTVLAINGFRKYYYIYSAKNGRKYIRKRNNVSEALGLDEADEKSDEEENFFYLDEILDGLALWMDKIFDGSIKRIRITQWPELADKL</sequence>
<dbReference type="Gene3D" id="1.10.287.110">
    <property type="entry name" value="DnaJ domain"/>
    <property type="match status" value="1"/>
</dbReference>
<evidence type="ECO:0000256" key="1">
    <source>
        <dbReference type="SAM" id="SignalP"/>
    </source>
</evidence>
<evidence type="ECO:0000313" key="4">
    <source>
        <dbReference type="Proteomes" id="UP001164746"/>
    </source>
</evidence>
<dbReference type="PROSITE" id="PS50076">
    <property type="entry name" value="DNAJ_2"/>
    <property type="match status" value="1"/>
</dbReference>